<dbReference type="SMART" id="SM00327">
    <property type="entry name" value="VWA"/>
    <property type="match status" value="1"/>
</dbReference>
<dbReference type="Gene3D" id="3.40.50.410">
    <property type="entry name" value="von Willebrand factor, type A domain"/>
    <property type="match status" value="1"/>
</dbReference>
<proteinExistence type="predicted"/>
<dbReference type="KEGG" id="shi:Shel_04060"/>
<dbReference type="RefSeq" id="WP_012797574.1">
    <property type="nucleotide sequence ID" value="NC_013165.1"/>
</dbReference>
<organism evidence="3 4">
    <name type="scientific">Slackia heliotrinireducens (strain ATCC 29202 / DSM 20476 / NCTC 11029 / RHS 1)</name>
    <name type="common">Peptococcus heliotrinreducens</name>
    <dbReference type="NCBI Taxonomy" id="471855"/>
    <lineage>
        <taxon>Bacteria</taxon>
        <taxon>Bacillati</taxon>
        <taxon>Actinomycetota</taxon>
        <taxon>Coriobacteriia</taxon>
        <taxon>Eggerthellales</taxon>
        <taxon>Eggerthellaceae</taxon>
        <taxon>Slackia</taxon>
    </lineage>
</organism>
<dbReference type="Pfam" id="PF13519">
    <property type="entry name" value="VWA_2"/>
    <property type="match status" value="1"/>
</dbReference>
<dbReference type="InterPro" id="IPR036465">
    <property type="entry name" value="vWFA_dom_sf"/>
</dbReference>
<dbReference type="SUPFAM" id="SSF53300">
    <property type="entry name" value="vWA-like"/>
    <property type="match status" value="1"/>
</dbReference>
<evidence type="ECO:0000259" key="2">
    <source>
        <dbReference type="PROSITE" id="PS50234"/>
    </source>
</evidence>
<dbReference type="eggNOG" id="COG4245">
    <property type="taxonomic scope" value="Bacteria"/>
</dbReference>
<evidence type="ECO:0000313" key="4">
    <source>
        <dbReference type="Proteomes" id="UP000002026"/>
    </source>
</evidence>
<feature type="domain" description="VWFA" evidence="2">
    <location>
        <begin position="25"/>
        <end position="212"/>
    </location>
</feature>
<evidence type="ECO:0000313" key="3">
    <source>
        <dbReference type="EMBL" id="ACV21467.1"/>
    </source>
</evidence>
<sequence length="272" mass="29596">MCTNRLEDPMPNIEYTMAKARKLLPIIYVIDTSGSMNFYGRISAVNRAMNETLDVLGDVAAKNPTADVKVAVLGFSTGAEWITTDPVTGKPALMDLEDFYWDKLKARGSTDLGAALIELGEQLTRDAMLVSETGFKVPVIIFMSDGGPTDDWESAFEKVCANNRWVRAATKIALAVGDNADREVLARIADGNPEAVVPVSDSATLQKLIKVVSVTASMINGRSRTSDSNQNDIVNAVRTEMGMTVRPEPERTDTADISGNDEVWDDLDDSWA</sequence>
<name>C7N2G1_SLAHD</name>
<dbReference type="STRING" id="471855.Shel_04060"/>
<dbReference type="AlphaFoldDB" id="C7N2G1"/>
<accession>C7N2G1</accession>
<reference evidence="3 4" key="1">
    <citation type="journal article" date="2009" name="Stand. Genomic Sci.">
        <title>Complete genome sequence of Slackia heliotrinireducens type strain (RHS 1).</title>
        <authorList>
            <person name="Pukall R."/>
            <person name="Lapidus A."/>
            <person name="Nolan M."/>
            <person name="Copeland A."/>
            <person name="Glavina Del Rio T."/>
            <person name="Lucas S."/>
            <person name="Chen F."/>
            <person name="Tice H."/>
            <person name="Cheng J.F."/>
            <person name="Chertkov O."/>
            <person name="Bruce D."/>
            <person name="Goodwin L."/>
            <person name="Kuske C."/>
            <person name="Brettin T."/>
            <person name="Detter J.C."/>
            <person name="Han C."/>
            <person name="Pitluck S."/>
            <person name="Pati A."/>
            <person name="Mavrommatis K."/>
            <person name="Ivanova N."/>
            <person name="Ovchinnikova G."/>
            <person name="Chen A."/>
            <person name="Palaniappan K."/>
            <person name="Schneider S."/>
            <person name="Rohde M."/>
            <person name="Chain P."/>
            <person name="D'haeseleer P."/>
            <person name="Goker M."/>
            <person name="Bristow J."/>
            <person name="Eisen J.A."/>
            <person name="Markowitz V."/>
            <person name="Kyrpides N.C."/>
            <person name="Klenk H.P."/>
            <person name="Hugenholtz P."/>
        </authorList>
    </citation>
    <scope>NUCLEOTIDE SEQUENCE [LARGE SCALE GENOMIC DNA]</scope>
    <source>
        <strain evidence="4">ATCC 29202 / DSM 20476 / NCTC 11029 / RHS 1</strain>
    </source>
</reference>
<feature type="region of interest" description="Disordered" evidence="1">
    <location>
        <begin position="249"/>
        <end position="272"/>
    </location>
</feature>
<gene>
    <name evidence="3" type="ordered locus">Shel_04060</name>
</gene>
<feature type="compositionally biased region" description="Acidic residues" evidence="1">
    <location>
        <begin position="262"/>
        <end position="272"/>
    </location>
</feature>
<dbReference type="PROSITE" id="PS50234">
    <property type="entry name" value="VWFA"/>
    <property type="match status" value="1"/>
</dbReference>
<dbReference type="EMBL" id="CP001684">
    <property type="protein sequence ID" value="ACV21467.1"/>
    <property type="molecule type" value="Genomic_DNA"/>
</dbReference>
<evidence type="ECO:0000256" key="1">
    <source>
        <dbReference type="SAM" id="MobiDB-lite"/>
    </source>
</evidence>
<dbReference type="Proteomes" id="UP000002026">
    <property type="component" value="Chromosome"/>
</dbReference>
<dbReference type="HOGENOM" id="CLU_082324_0_0_11"/>
<dbReference type="InterPro" id="IPR002035">
    <property type="entry name" value="VWF_A"/>
</dbReference>
<protein>
    <recommendedName>
        <fullName evidence="2">VWFA domain-containing protein</fullName>
    </recommendedName>
</protein>
<keyword evidence="4" id="KW-1185">Reference proteome</keyword>